<evidence type="ECO:0000313" key="1">
    <source>
        <dbReference type="EMBL" id="KAF2966578.1"/>
    </source>
</evidence>
<gene>
    <name evidence="1" type="ORF">GQX73_g7011</name>
</gene>
<accession>A0A7C8IP41</accession>
<sequence>MSRSDQNAQPGTEAYANQQFARHRARLADAIAAERTAQANIHYHAQKAAIWQNRVDEWNLNGVINEDEDEDDDDEY</sequence>
<proteinExistence type="predicted"/>
<reference evidence="1 2" key="1">
    <citation type="submission" date="2019-12" db="EMBL/GenBank/DDBJ databases">
        <title>Draft genome sequence of the ascomycete Xylaria multiplex DSM 110363.</title>
        <authorList>
            <person name="Buettner E."/>
            <person name="Kellner H."/>
        </authorList>
    </citation>
    <scope>NUCLEOTIDE SEQUENCE [LARGE SCALE GENOMIC DNA]</scope>
    <source>
        <strain evidence="1 2">DSM 110363</strain>
    </source>
</reference>
<dbReference type="Proteomes" id="UP000481858">
    <property type="component" value="Unassembled WGS sequence"/>
</dbReference>
<name>A0A7C8IP41_9PEZI</name>
<dbReference type="EMBL" id="WUBL01000086">
    <property type="protein sequence ID" value="KAF2966578.1"/>
    <property type="molecule type" value="Genomic_DNA"/>
</dbReference>
<keyword evidence="2" id="KW-1185">Reference proteome</keyword>
<comment type="caution">
    <text evidence="1">The sequence shown here is derived from an EMBL/GenBank/DDBJ whole genome shotgun (WGS) entry which is preliminary data.</text>
</comment>
<organism evidence="1 2">
    <name type="scientific">Xylaria multiplex</name>
    <dbReference type="NCBI Taxonomy" id="323545"/>
    <lineage>
        <taxon>Eukaryota</taxon>
        <taxon>Fungi</taxon>
        <taxon>Dikarya</taxon>
        <taxon>Ascomycota</taxon>
        <taxon>Pezizomycotina</taxon>
        <taxon>Sordariomycetes</taxon>
        <taxon>Xylariomycetidae</taxon>
        <taxon>Xylariales</taxon>
        <taxon>Xylariaceae</taxon>
        <taxon>Xylaria</taxon>
    </lineage>
</organism>
<protein>
    <submittedName>
        <fullName evidence="1">Uncharacterized protein</fullName>
    </submittedName>
</protein>
<dbReference type="InParanoid" id="A0A7C8IP41"/>
<evidence type="ECO:0000313" key="2">
    <source>
        <dbReference type="Proteomes" id="UP000481858"/>
    </source>
</evidence>
<dbReference type="AlphaFoldDB" id="A0A7C8IP41"/>